<evidence type="ECO:0000259" key="2">
    <source>
        <dbReference type="Pfam" id="PF16363"/>
    </source>
</evidence>
<dbReference type="AlphaFoldDB" id="A0A382VV22"/>
<accession>A0A382VV22</accession>
<keyword evidence="1" id="KW-0520">NAD</keyword>
<dbReference type="Pfam" id="PF16363">
    <property type="entry name" value="GDP_Man_Dehyd"/>
    <property type="match status" value="1"/>
</dbReference>
<name>A0A382VV22_9ZZZZ</name>
<dbReference type="InterPro" id="IPR036291">
    <property type="entry name" value="NAD(P)-bd_dom_sf"/>
</dbReference>
<evidence type="ECO:0000256" key="1">
    <source>
        <dbReference type="ARBA" id="ARBA00023027"/>
    </source>
</evidence>
<reference evidence="3" key="1">
    <citation type="submission" date="2018-05" db="EMBL/GenBank/DDBJ databases">
        <authorList>
            <person name="Lanie J.A."/>
            <person name="Ng W.-L."/>
            <person name="Kazmierczak K.M."/>
            <person name="Andrzejewski T.M."/>
            <person name="Davidsen T.M."/>
            <person name="Wayne K.J."/>
            <person name="Tettelin H."/>
            <person name="Glass J.I."/>
            <person name="Rusch D."/>
            <person name="Podicherti R."/>
            <person name="Tsui H.-C.T."/>
            <person name="Winkler M.E."/>
        </authorList>
    </citation>
    <scope>NUCLEOTIDE SEQUENCE</scope>
</reference>
<evidence type="ECO:0000313" key="3">
    <source>
        <dbReference type="EMBL" id="SVD49885.1"/>
    </source>
</evidence>
<organism evidence="3">
    <name type="scientific">marine metagenome</name>
    <dbReference type="NCBI Taxonomy" id="408172"/>
    <lineage>
        <taxon>unclassified sequences</taxon>
        <taxon>metagenomes</taxon>
        <taxon>ecological metagenomes</taxon>
    </lineage>
</organism>
<protein>
    <recommendedName>
        <fullName evidence="2">NAD(P)-binding domain-containing protein</fullName>
    </recommendedName>
</protein>
<gene>
    <name evidence="3" type="ORF">METZ01_LOCUS402739</name>
</gene>
<dbReference type="EMBL" id="UINC01154539">
    <property type="protein sequence ID" value="SVD49885.1"/>
    <property type="molecule type" value="Genomic_DNA"/>
</dbReference>
<feature type="non-terminal residue" evidence="3">
    <location>
        <position position="108"/>
    </location>
</feature>
<dbReference type="SUPFAM" id="SSF51735">
    <property type="entry name" value="NAD(P)-binding Rossmann-fold domains"/>
    <property type="match status" value="1"/>
</dbReference>
<feature type="domain" description="NAD(P)-binding" evidence="2">
    <location>
        <begin position="4"/>
        <end position="107"/>
    </location>
</feature>
<dbReference type="Gene3D" id="3.40.50.720">
    <property type="entry name" value="NAD(P)-binding Rossmann-like Domain"/>
    <property type="match status" value="1"/>
</dbReference>
<dbReference type="InterPro" id="IPR016040">
    <property type="entry name" value="NAD(P)-bd_dom"/>
</dbReference>
<sequence>MTILVTGAAGFIGFHVVKTLIQMGEKVVGVDNLNDYYDVALKNSRLSQLTVSPNFSFYKADIADQESIESIILDNNDLTSVIHLAAQAGVRYSQTNPYSYEHANLRGL</sequence>
<proteinExistence type="predicted"/>
<dbReference type="PANTHER" id="PTHR43574">
    <property type="entry name" value="EPIMERASE-RELATED"/>
    <property type="match status" value="1"/>
</dbReference>